<evidence type="ECO:0000313" key="2">
    <source>
        <dbReference type="EMBL" id="TRY77408.1"/>
    </source>
</evidence>
<gene>
    <name evidence="2" type="ORF">TCAL_08776</name>
</gene>
<keyword evidence="3" id="KW-1185">Reference proteome</keyword>
<evidence type="ECO:0000313" key="3">
    <source>
        <dbReference type="Proteomes" id="UP000318571"/>
    </source>
</evidence>
<protein>
    <submittedName>
        <fullName evidence="2">Uncharacterized protein</fullName>
    </submittedName>
</protein>
<organism evidence="2 3">
    <name type="scientific">Tigriopus californicus</name>
    <name type="common">Marine copepod</name>
    <dbReference type="NCBI Taxonomy" id="6832"/>
    <lineage>
        <taxon>Eukaryota</taxon>
        <taxon>Metazoa</taxon>
        <taxon>Ecdysozoa</taxon>
        <taxon>Arthropoda</taxon>
        <taxon>Crustacea</taxon>
        <taxon>Multicrustacea</taxon>
        <taxon>Hexanauplia</taxon>
        <taxon>Copepoda</taxon>
        <taxon>Harpacticoida</taxon>
        <taxon>Harpacticidae</taxon>
        <taxon>Tigriopus</taxon>
    </lineage>
</organism>
<sequence>MTQPAHPRGSLPNRHARVPIPIQRGPHAAPSFAPFFQRLTQRQIRGSSNPYQASIQSRSLPIEVNVPQMEDESPSASIEGSKMPVDPGQFEKESLEWNMAMIKYLLALKGSDHAGPHNQHPVVSRAVDDMGLNQHEIEVPPPPTVPVICKMEPFNICYRVNDRDQSVHTVGNRRPVRLLRVY</sequence>
<dbReference type="EMBL" id="VCGU01000004">
    <property type="protein sequence ID" value="TRY77408.1"/>
    <property type="molecule type" value="Genomic_DNA"/>
</dbReference>
<accession>A0A553PIA3</accession>
<proteinExistence type="predicted"/>
<reference evidence="2 3" key="1">
    <citation type="journal article" date="2018" name="Nat. Ecol. Evol.">
        <title>Genomic signatures of mitonuclear coevolution across populations of Tigriopus californicus.</title>
        <authorList>
            <person name="Barreto F.S."/>
            <person name="Watson E.T."/>
            <person name="Lima T.G."/>
            <person name="Willett C.S."/>
            <person name="Edmands S."/>
            <person name="Li W."/>
            <person name="Burton R.S."/>
        </authorList>
    </citation>
    <scope>NUCLEOTIDE SEQUENCE [LARGE SCALE GENOMIC DNA]</scope>
    <source>
        <strain evidence="2 3">San Diego</strain>
    </source>
</reference>
<feature type="region of interest" description="Disordered" evidence="1">
    <location>
        <begin position="1"/>
        <end position="29"/>
    </location>
</feature>
<evidence type="ECO:0000256" key="1">
    <source>
        <dbReference type="SAM" id="MobiDB-lite"/>
    </source>
</evidence>
<dbReference type="AlphaFoldDB" id="A0A553PIA3"/>
<comment type="caution">
    <text evidence="2">The sequence shown here is derived from an EMBL/GenBank/DDBJ whole genome shotgun (WGS) entry which is preliminary data.</text>
</comment>
<name>A0A553PIA3_TIGCA</name>
<dbReference type="Proteomes" id="UP000318571">
    <property type="component" value="Chromosome 5"/>
</dbReference>